<dbReference type="EMBL" id="NMQW01000008">
    <property type="protein sequence ID" value="OXM87258.1"/>
    <property type="molecule type" value="Genomic_DNA"/>
</dbReference>
<feature type="transmembrane region" description="Helical" evidence="1">
    <location>
        <begin position="428"/>
        <end position="448"/>
    </location>
</feature>
<dbReference type="GO" id="GO:0005886">
    <property type="term" value="C:plasma membrane"/>
    <property type="evidence" value="ECO:0007669"/>
    <property type="project" value="TreeGrafter"/>
</dbReference>
<dbReference type="OrthoDB" id="9757876at2"/>
<evidence type="ECO:0000256" key="2">
    <source>
        <dbReference type="SAM" id="SignalP"/>
    </source>
</evidence>
<dbReference type="PRINTS" id="PR00702">
    <property type="entry name" value="ACRIFLAVINRP"/>
</dbReference>
<feature type="transmembrane region" description="Helical" evidence="1">
    <location>
        <begin position="984"/>
        <end position="1010"/>
    </location>
</feature>
<protein>
    <submittedName>
        <fullName evidence="3">Transporter</fullName>
    </submittedName>
</protein>
<dbReference type="Gene3D" id="3.30.70.1440">
    <property type="entry name" value="Multidrug efflux transporter AcrB pore domain"/>
    <property type="match status" value="1"/>
</dbReference>
<dbReference type="Gene3D" id="3.30.70.1430">
    <property type="entry name" value="Multidrug efflux transporter AcrB pore domain"/>
    <property type="match status" value="2"/>
</dbReference>
<dbReference type="InterPro" id="IPR027463">
    <property type="entry name" value="AcrB_DN_DC_subdom"/>
</dbReference>
<dbReference type="RefSeq" id="WP_094014006.1">
    <property type="nucleotide sequence ID" value="NZ_NMQW01000008.1"/>
</dbReference>
<feature type="signal peptide" evidence="2">
    <location>
        <begin position="1"/>
        <end position="29"/>
    </location>
</feature>
<keyword evidence="2" id="KW-0732">Signal</keyword>
<feature type="transmembrane region" description="Helical" evidence="1">
    <location>
        <begin position="881"/>
        <end position="901"/>
    </location>
</feature>
<gene>
    <name evidence="3" type="ORF">CF651_06355</name>
</gene>
<evidence type="ECO:0000313" key="4">
    <source>
        <dbReference type="Proteomes" id="UP000215509"/>
    </source>
</evidence>
<dbReference type="Pfam" id="PF00873">
    <property type="entry name" value="ACR_tran"/>
    <property type="match status" value="1"/>
</dbReference>
<dbReference type="InterPro" id="IPR001036">
    <property type="entry name" value="Acrflvin-R"/>
</dbReference>
<evidence type="ECO:0000256" key="1">
    <source>
        <dbReference type="SAM" id="Phobius"/>
    </source>
</evidence>
<dbReference type="Gene3D" id="3.30.70.1320">
    <property type="entry name" value="Multidrug efflux transporter AcrB pore domain like"/>
    <property type="match status" value="1"/>
</dbReference>
<feature type="chain" id="PRO_5013234744" evidence="2">
    <location>
        <begin position="30"/>
        <end position="1038"/>
    </location>
</feature>
<dbReference type="SUPFAM" id="SSF82693">
    <property type="entry name" value="Multidrug efflux transporter AcrB pore domain, PN1, PN2, PC1 and PC2 subdomains"/>
    <property type="match status" value="2"/>
</dbReference>
<keyword evidence="1" id="KW-0812">Transmembrane</keyword>
<dbReference type="Proteomes" id="UP000215509">
    <property type="component" value="Unassembled WGS sequence"/>
</dbReference>
<keyword evidence="1" id="KW-1133">Transmembrane helix</keyword>
<accession>A0A229UV17</accession>
<dbReference type="SUPFAM" id="SSF82866">
    <property type="entry name" value="Multidrug efflux transporter AcrB transmembrane domain"/>
    <property type="match status" value="2"/>
</dbReference>
<keyword evidence="4" id="KW-1185">Reference proteome</keyword>
<evidence type="ECO:0000313" key="3">
    <source>
        <dbReference type="EMBL" id="OXM87258.1"/>
    </source>
</evidence>
<dbReference type="PANTHER" id="PTHR32063:SF0">
    <property type="entry name" value="SWARMING MOTILITY PROTEIN SWRC"/>
    <property type="match status" value="1"/>
</dbReference>
<dbReference type="Gene3D" id="3.30.2090.10">
    <property type="entry name" value="Multidrug efflux transporter AcrB TolC docking domain, DN and DC subdomains"/>
    <property type="match status" value="2"/>
</dbReference>
<feature type="transmembrane region" description="Helical" evidence="1">
    <location>
        <begin position="356"/>
        <end position="376"/>
    </location>
</feature>
<feature type="transmembrane region" description="Helical" evidence="1">
    <location>
        <begin position="852"/>
        <end position="874"/>
    </location>
</feature>
<dbReference type="Gene3D" id="1.20.1640.10">
    <property type="entry name" value="Multidrug efflux transporter AcrB transmembrane domain"/>
    <property type="match status" value="2"/>
</dbReference>
<feature type="transmembrane region" description="Helical" evidence="1">
    <location>
        <begin position="949"/>
        <end position="972"/>
    </location>
</feature>
<feature type="transmembrane region" description="Helical" evidence="1">
    <location>
        <begin position="522"/>
        <end position="546"/>
    </location>
</feature>
<dbReference type="SUPFAM" id="SSF82714">
    <property type="entry name" value="Multidrug efflux transporter AcrB TolC docking domain, DN and DC subdomains"/>
    <property type="match status" value="2"/>
</dbReference>
<name>A0A229UV17_9BACL</name>
<feature type="transmembrane region" description="Helical" evidence="1">
    <location>
        <begin position="907"/>
        <end position="928"/>
    </location>
</feature>
<feature type="transmembrane region" description="Helical" evidence="1">
    <location>
        <begin position="330"/>
        <end position="349"/>
    </location>
</feature>
<comment type="caution">
    <text evidence="3">The sequence shown here is derived from an EMBL/GenBank/DDBJ whole genome shotgun (WGS) entry which is preliminary data.</text>
</comment>
<reference evidence="3 4" key="1">
    <citation type="submission" date="2017-07" db="EMBL/GenBank/DDBJ databases">
        <title>Genome sequencing and assembly of Paenibacillus rigui.</title>
        <authorList>
            <person name="Mayilraj S."/>
        </authorList>
    </citation>
    <scope>NUCLEOTIDE SEQUENCE [LARGE SCALE GENOMIC DNA]</scope>
    <source>
        <strain evidence="3 4">JCM 16352</strain>
    </source>
</reference>
<keyword evidence="1" id="KW-0472">Membrane</keyword>
<feature type="transmembrane region" description="Helical" evidence="1">
    <location>
        <begin position="460"/>
        <end position="483"/>
    </location>
</feature>
<proteinExistence type="predicted"/>
<dbReference type="AlphaFoldDB" id="A0A229UV17"/>
<dbReference type="GO" id="GO:0042910">
    <property type="term" value="F:xenobiotic transmembrane transporter activity"/>
    <property type="evidence" value="ECO:0007669"/>
    <property type="project" value="TreeGrafter"/>
</dbReference>
<dbReference type="PANTHER" id="PTHR32063">
    <property type="match status" value="1"/>
</dbReference>
<organism evidence="3 4">
    <name type="scientific">Paenibacillus rigui</name>
    <dbReference type="NCBI Taxonomy" id="554312"/>
    <lineage>
        <taxon>Bacteria</taxon>
        <taxon>Bacillati</taxon>
        <taxon>Bacillota</taxon>
        <taxon>Bacilli</taxon>
        <taxon>Bacillales</taxon>
        <taxon>Paenibacillaceae</taxon>
        <taxon>Paenibacillus</taxon>
    </lineage>
</organism>
<sequence>MNKLTNFSLKNVAAILIICFLLFAAGGFAATSLKQENMPDISLPVVFVSTTYPAPPKDVMEDVTKKLEKRIVGIEGLKKISSTSNDNFSAITVELVNGRSPDDAKDDIEAALSDVELPSNAGKPKVSKFGSNDFPVFFAALSGNNGMSQEELNRIYKDTIEPTLSGMKGIDHVDSVGEEEATLKLKMNVNAINNYGLTPAQVSQSIKAALATSPAGNVKFNGNDQMVRVESDLNTIYNLENMKISTPGGETVLLKQISKVEAISDSEFIARLNDQPTIGITLYKGKDANTVEFANEVNRLMAGWEKDFPNLKFTPVYNSATEVEKSVHGMLKEGITGAILAAVMILLFLRNIRMTLIVLVSIPLSILTTLAIMLPLDITLNVMTLGGLTIAVGRVVDDSIVVIENIYSELQRAQERNESVIKLATAKVASAITSSTLTTAGVFLPIAFVGGVLGDIFRPFAITLVVALLMSLLVALTVIPMLAKLLVLNNNKIVHHDEEKLGKFAGSYKKVLSWSLDNPKKVVIAAFLILVLSVGGTVPFLAASFMPESASDRQVMFTLKLPRETSMESMDEKMKEIETMLRESKDPQGHPAFDYYESMVGYDQNNTSGDRVPYRSMMMTSVSKNLKPKEVAKEYKDKILYLLPKGSEVEGKLMSEAMGGTGDDFAYVLKGDDLNQLMTAAELLKEKMKQFPELEEIKDNLNERKLQVQVSVDQNKARLYGLSSAEIMGTVRVWLAEEEIGDLKFDNVTFTTKVMLDDEFKNSIDKIGHFQLKTAAGQTINLNEIAKIRQVDAPASISRENQEQMVKITAKIDSKDKGGVSTKVGEALKTVELPGGIRTQVQGVSDDIQESFGQMAVAMVAAILLVYLIMVIAFGNASAPFVILFSLPLAAIGGFLGLLVAGESINITSLIGFLMLIGVVVTNAIVLIDRVQQLEEEGLSVREALVQAGLSRLRPIIMTAGATIVSLMPLAMGLSEGTLISKGLAVVVIGGLTTSTILTLVVVPVIYEIIATMKNWVSRVFKKKGNTAADSKTAPIVH</sequence>